<keyword evidence="2" id="KW-0812">Transmembrane</keyword>
<feature type="compositionally biased region" description="Basic and acidic residues" evidence="1">
    <location>
        <begin position="70"/>
        <end position="79"/>
    </location>
</feature>
<reference evidence="3" key="1">
    <citation type="journal article" date="2014" name="Int. J. Syst. Evol. Microbiol.">
        <title>Complete genome sequence of Corynebacterium casei LMG S-19264T (=DSM 44701T), isolated from a smear-ripened cheese.</title>
        <authorList>
            <consortium name="US DOE Joint Genome Institute (JGI-PGF)"/>
            <person name="Walter F."/>
            <person name="Albersmeier A."/>
            <person name="Kalinowski J."/>
            <person name="Ruckert C."/>
        </authorList>
    </citation>
    <scope>NUCLEOTIDE SEQUENCE</scope>
    <source>
        <strain evidence="3">VKM Ac-1321</strain>
    </source>
</reference>
<feature type="compositionally biased region" description="Basic and acidic residues" evidence="1">
    <location>
        <begin position="50"/>
        <end position="59"/>
    </location>
</feature>
<evidence type="ECO:0000256" key="2">
    <source>
        <dbReference type="SAM" id="Phobius"/>
    </source>
</evidence>
<dbReference type="RefSeq" id="WP_261961301.1">
    <property type="nucleotide sequence ID" value="NZ_BAAAXA010000001.1"/>
</dbReference>
<gene>
    <name evidence="3" type="ORF">GCM10017581_090080</name>
</gene>
<evidence type="ECO:0000313" key="3">
    <source>
        <dbReference type="EMBL" id="GLL07256.1"/>
    </source>
</evidence>
<accession>A0A9W6NSE7</accession>
<keyword evidence="2" id="KW-0472">Membrane</keyword>
<feature type="compositionally biased region" description="Polar residues" evidence="1">
    <location>
        <begin position="1"/>
        <end position="16"/>
    </location>
</feature>
<protein>
    <submittedName>
        <fullName evidence="3">Uncharacterized protein</fullName>
    </submittedName>
</protein>
<comment type="caution">
    <text evidence="3">The sequence shown here is derived from an EMBL/GenBank/DDBJ whole genome shotgun (WGS) entry which is preliminary data.</text>
</comment>
<proteinExistence type="predicted"/>
<dbReference type="EMBL" id="BSFP01000090">
    <property type="protein sequence ID" value="GLL07256.1"/>
    <property type="molecule type" value="Genomic_DNA"/>
</dbReference>
<reference evidence="3" key="2">
    <citation type="submission" date="2023-01" db="EMBL/GenBank/DDBJ databases">
        <authorList>
            <person name="Sun Q."/>
            <person name="Evtushenko L."/>
        </authorList>
    </citation>
    <scope>NUCLEOTIDE SEQUENCE</scope>
    <source>
        <strain evidence="3">VKM Ac-1321</strain>
    </source>
</reference>
<organism evidence="3 4">
    <name type="scientific">Dactylosporangium matsuzakiense</name>
    <dbReference type="NCBI Taxonomy" id="53360"/>
    <lineage>
        <taxon>Bacteria</taxon>
        <taxon>Bacillati</taxon>
        <taxon>Actinomycetota</taxon>
        <taxon>Actinomycetes</taxon>
        <taxon>Micromonosporales</taxon>
        <taxon>Micromonosporaceae</taxon>
        <taxon>Dactylosporangium</taxon>
    </lineage>
</organism>
<dbReference type="Proteomes" id="UP001143480">
    <property type="component" value="Unassembled WGS sequence"/>
</dbReference>
<evidence type="ECO:0000313" key="4">
    <source>
        <dbReference type="Proteomes" id="UP001143480"/>
    </source>
</evidence>
<evidence type="ECO:0000256" key="1">
    <source>
        <dbReference type="SAM" id="MobiDB-lite"/>
    </source>
</evidence>
<keyword evidence="2" id="KW-1133">Transmembrane helix</keyword>
<name>A0A9W6NSE7_9ACTN</name>
<keyword evidence="4" id="KW-1185">Reference proteome</keyword>
<feature type="transmembrane region" description="Helical" evidence="2">
    <location>
        <begin position="118"/>
        <end position="138"/>
    </location>
</feature>
<sequence>MTQPPDESPTQRQPASPTWVGSAKVPPGGSRRRRNWEDTLDVPAEQPQPETREMPRTRELPAVPEAPPPPRREKREKPPKIQYVPVVPPGYGPLPPGYRPGPFPPPPQYRRRRRKWPWVFLVLLVLCAGCCGGSYAWARPWWVQYPASVNTDAGVTGLTKLNDTATTKTAEQLQTSLTSDHLDEAGFTVAYQDPADGRAKIVVFGATRFITDPARDLNASLRKLGAKIPISNVREVDPGVFGGEKRCAASRFDGRSATVCGWADHGVIAIAVFVGKSTDAASDAMQNIRAAIVNRD</sequence>
<dbReference type="AlphaFoldDB" id="A0A9W6NSE7"/>
<feature type="region of interest" description="Disordered" evidence="1">
    <location>
        <begin position="1"/>
        <end position="85"/>
    </location>
</feature>